<dbReference type="OrthoDB" id="1352545at2"/>
<dbReference type="RefSeq" id="WP_020213945.1">
    <property type="nucleotide sequence ID" value="NZ_JRLX01000017.1"/>
</dbReference>
<sequence>MKDIVRILQDIALSKNLAYHYGKKAALNLLDGTLEPDKIFLLHEFTNRKSEYNTSGTKITAATYEGKFFLVKHADFDQQYFAERGSEETSKYTLNIAPLLTVFQDIGNTLACLDAEVSQWDNIDVTDALDANMDGLLCSYRIKFPVNYE</sequence>
<comment type="caution">
    <text evidence="1">The sequence shown here is derived from an EMBL/GenBank/DDBJ whole genome shotgun (WGS) entry which is preliminary data.</text>
</comment>
<gene>
    <name evidence="1" type="ORF">Q765_15030</name>
</gene>
<dbReference type="eggNOG" id="ENOG503007N">
    <property type="taxonomic scope" value="Bacteria"/>
</dbReference>
<dbReference type="Proteomes" id="UP000030152">
    <property type="component" value="Unassembled WGS sequence"/>
</dbReference>
<protein>
    <submittedName>
        <fullName evidence="1">Uncharacterized protein</fullName>
    </submittedName>
</protein>
<organism evidence="1 2">
    <name type="scientific">Flavobacterium rivuli WB 3.3-2 = DSM 21788</name>
    <dbReference type="NCBI Taxonomy" id="1121895"/>
    <lineage>
        <taxon>Bacteria</taxon>
        <taxon>Pseudomonadati</taxon>
        <taxon>Bacteroidota</taxon>
        <taxon>Flavobacteriia</taxon>
        <taxon>Flavobacteriales</taxon>
        <taxon>Flavobacteriaceae</taxon>
        <taxon>Flavobacterium</taxon>
    </lineage>
</organism>
<dbReference type="EMBL" id="JRLX01000017">
    <property type="protein sequence ID" value="KGO85730.1"/>
    <property type="molecule type" value="Genomic_DNA"/>
</dbReference>
<keyword evidence="2" id="KW-1185">Reference proteome</keyword>
<dbReference type="AlphaFoldDB" id="A0A0A2MBT2"/>
<evidence type="ECO:0000313" key="1">
    <source>
        <dbReference type="EMBL" id="KGO85730.1"/>
    </source>
</evidence>
<dbReference type="STRING" id="1121895.GCA_000378485_02776"/>
<evidence type="ECO:0000313" key="2">
    <source>
        <dbReference type="Proteomes" id="UP000030152"/>
    </source>
</evidence>
<reference evidence="1 2" key="1">
    <citation type="submission" date="2013-09" db="EMBL/GenBank/DDBJ databases">
        <authorList>
            <person name="Zeng Z."/>
            <person name="Chen C."/>
        </authorList>
    </citation>
    <scope>NUCLEOTIDE SEQUENCE [LARGE SCALE GENOMIC DNA]</scope>
    <source>
        <strain evidence="1 2">WB 3.3-2</strain>
    </source>
</reference>
<accession>A0A0A2MBT2</accession>
<name>A0A0A2MBT2_9FLAO</name>
<proteinExistence type="predicted"/>